<keyword evidence="2" id="KW-0472">Membrane</keyword>
<protein>
    <submittedName>
        <fullName evidence="3">DUF3089 domain-containing protein</fullName>
    </submittedName>
</protein>
<dbReference type="SUPFAM" id="SSF53474">
    <property type="entry name" value="alpha/beta-Hydrolases"/>
    <property type="match status" value="1"/>
</dbReference>
<evidence type="ECO:0000313" key="4">
    <source>
        <dbReference type="Proteomes" id="UP001354971"/>
    </source>
</evidence>
<keyword evidence="2" id="KW-1133">Transmembrane helix</keyword>
<reference evidence="3 4" key="1">
    <citation type="submission" date="2024-01" db="EMBL/GenBank/DDBJ databases">
        <title>Hyphobacterium bacterium isolated from marine sediment.</title>
        <authorList>
            <person name="Zhao S."/>
        </authorList>
    </citation>
    <scope>NUCLEOTIDE SEQUENCE [LARGE SCALE GENOMIC DNA]</scope>
    <source>
        <strain evidence="4">HN65</strain>
    </source>
</reference>
<name>A0ABU7LM74_9PROT</name>
<comment type="caution">
    <text evidence="3">The sequence shown here is derived from an EMBL/GenBank/DDBJ whole genome shotgun (WGS) entry which is preliminary data.</text>
</comment>
<accession>A0ABU7LM74</accession>
<feature type="region of interest" description="Disordered" evidence="1">
    <location>
        <begin position="383"/>
        <end position="406"/>
    </location>
</feature>
<dbReference type="EMBL" id="JAZDRP010000001">
    <property type="protein sequence ID" value="MEE2524982.1"/>
    <property type="molecule type" value="Genomic_DNA"/>
</dbReference>
<dbReference type="InterPro" id="IPR029058">
    <property type="entry name" value="AB_hydrolase_fold"/>
</dbReference>
<proteinExistence type="predicted"/>
<keyword evidence="2" id="KW-0812">Transmembrane</keyword>
<keyword evidence="4" id="KW-1185">Reference proteome</keyword>
<dbReference type="RefSeq" id="WP_330197646.1">
    <property type="nucleotide sequence ID" value="NZ_JAZDRP010000001.1"/>
</dbReference>
<evidence type="ECO:0000313" key="3">
    <source>
        <dbReference type="EMBL" id="MEE2524982.1"/>
    </source>
</evidence>
<organism evidence="3 4">
    <name type="scientific">Hyphobacterium lacteum</name>
    <dbReference type="NCBI Taxonomy" id="3116575"/>
    <lineage>
        <taxon>Bacteria</taxon>
        <taxon>Pseudomonadati</taxon>
        <taxon>Pseudomonadota</taxon>
        <taxon>Alphaproteobacteria</taxon>
        <taxon>Maricaulales</taxon>
        <taxon>Maricaulaceae</taxon>
        <taxon>Hyphobacterium</taxon>
    </lineage>
</organism>
<gene>
    <name evidence="3" type="ORF">V0U79_01275</name>
</gene>
<dbReference type="Pfam" id="PF11288">
    <property type="entry name" value="DUF3089"/>
    <property type="match status" value="1"/>
</dbReference>
<feature type="transmembrane region" description="Helical" evidence="2">
    <location>
        <begin position="14"/>
        <end position="37"/>
    </location>
</feature>
<dbReference type="InterPro" id="IPR021440">
    <property type="entry name" value="DUF3089"/>
</dbReference>
<sequence>MTDPKRKSPSRTRFALWTILAMAGAFLVLVMIAAWILRDQIYQSFLDPGEPYQTYSVPEPPDYTSVSSWYARPSNPPDGVAVFFVHGTTYPGGSDWNAAIDAEEPANLVIEEQLPNFAAPFSGLGELYAPRYRQAALYTFMNRREDGVSARMTATADVRAAFAEFLTLIGDETPFFIAGVGQGGMHLVAVLIEDIAPAESIRRRLIAAYIQESQVPLDLLQGPLAEIPACDTADSIRCIHSYVSSLSENDDRIRILTEVGLVWQPGGGYDYVEGRGLLCVNPILGARTTDYAPARMHRGGAQASGFREGASPAALPAQTGAQCMDGVLMTELPRSRSLHRPRRLAEPYRLPPYNLFYEDLRADATHRLASFLPVFNAENAMAPPLGSPEEIEDAPVTPIPDRAGGG</sequence>
<evidence type="ECO:0000256" key="1">
    <source>
        <dbReference type="SAM" id="MobiDB-lite"/>
    </source>
</evidence>
<evidence type="ECO:0000256" key="2">
    <source>
        <dbReference type="SAM" id="Phobius"/>
    </source>
</evidence>
<dbReference type="Proteomes" id="UP001354971">
    <property type="component" value="Unassembled WGS sequence"/>
</dbReference>